<evidence type="ECO:0000256" key="2">
    <source>
        <dbReference type="ARBA" id="ARBA00012727"/>
    </source>
</evidence>
<evidence type="ECO:0000256" key="3">
    <source>
        <dbReference type="ARBA" id="ARBA00022598"/>
    </source>
</evidence>
<accession>A0A098BPL8</accession>
<evidence type="ECO:0000256" key="1">
    <source>
        <dbReference type="ARBA" id="ARBA00007572"/>
    </source>
</evidence>
<dbReference type="PROSITE" id="PS50160">
    <property type="entry name" value="DNA_LIGASE_A3"/>
    <property type="match status" value="1"/>
</dbReference>
<dbReference type="CDD" id="cd07906">
    <property type="entry name" value="Adenylation_DNA_ligase_LigD_LigC"/>
    <property type="match status" value="1"/>
</dbReference>
<dbReference type="RefSeq" id="WP_040273806.1">
    <property type="nucleotide sequence ID" value="NZ_CP023714.1"/>
</dbReference>
<protein>
    <recommendedName>
        <fullName evidence="2">DNA ligase (ATP)</fullName>
        <ecNumber evidence="2">6.5.1.1</ecNumber>
    </recommendedName>
</protein>
<dbReference type="Gene3D" id="3.30.1490.70">
    <property type="match status" value="1"/>
</dbReference>
<dbReference type="AlphaFoldDB" id="A0A098BPL8"/>
<dbReference type="GO" id="GO:0005524">
    <property type="term" value="F:ATP binding"/>
    <property type="evidence" value="ECO:0007669"/>
    <property type="project" value="InterPro"/>
</dbReference>
<dbReference type="CDD" id="cd07971">
    <property type="entry name" value="OBF_DNA_ligase_LigD"/>
    <property type="match status" value="1"/>
</dbReference>
<dbReference type="InterPro" id="IPR014146">
    <property type="entry name" value="LigD_ligase_dom"/>
</dbReference>
<gene>
    <name evidence="5" type="ORF">RHRU231_740081</name>
</gene>
<dbReference type="GO" id="GO:0006310">
    <property type="term" value="P:DNA recombination"/>
    <property type="evidence" value="ECO:0007669"/>
    <property type="project" value="InterPro"/>
</dbReference>
<dbReference type="InterPro" id="IPR012340">
    <property type="entry name" value="NA-bd_OB-fold"/>
</dbReference>
<dbReference type="Pfam" id="PF01068">
    <property type="entry name" value="DNA_ligase_A_M"/>
    <property type="match status" value="1"/>
</dbReference>
<dbReference type="Proteomes" id="UP000042997">
    <property type="component" value="Unassembled WGS sequence"/>
</dbReference>
<dbReference type="PANTHER" id="PTHR45674">
    <property type="entry name" value="DNA LIGASE 1/3 FAMILY MEMBER"/>
    <property type="match status" value="1"/>
</dbReference>
<name>A0A098BPL8_9NOCA</name>
<evidence type="ECO:0000313" key="6">
    <source>
        <dbReference type="Proteomes" id="UP000042997"/>
    </source>
</evidence>
<dbReference type="SUPFAM" id="SSF50249">
    <property type="entry name" value="Nucleic acid-binding proteins"/>
    <property type="match status" value="1"/>
</dbReference>
<dbReference type="NCBIfam" id="TIGR02779">
    <property type="entry name" value="NHEJ_ligase_lig"/>
    <property type="match status" value="1"/>
</dbReference>
<dbReference type="Pfam" id="PF04679">
    <property type="entry name" value="DNA_ligase_A_C"/>
    <property type="match status" value="1"/>
</dbReference>
<dbReference type="InterPro" id="IPR012310">
    <property type="entry name" value="DNA_ligase_ATP-dep_cent"/>
</dbReference>
<proteinExistence type="inferred from homology"/>
<dbReference type="EC" id="6.5.1.1" evidence="2"/>
<keyword evidence="3 5" id="KW-0436">Ligase</keyword>
<dbReference type="eggNOG" id="COG1793">
    <property type="taxonomic scope" value="Bacteria"/>
</dbReference>
<sequence length="325" mass="35543">MPPARASVPAPMLATAGRPPIGTGWAVEMKWDGARTVAMCDGERCRLHSRNGRDVSGIYPELTIALSALARGRPTVVDGEIVAPDPRTGAPSFPRLQSRIHVAKPTAALIRTTPVEFYAFDLLALDGAPTTGLPYLERRRRLVDLSMSGPLVRTPPHWIGTDTKILLDLARDHGLEGIVCKRTDSTYQPGRRSPAWIKTALRRNTEAVVAGWLPGTGPHRATFGSLVLGAHDDDGRLVHIGNLGTGFTTAGRRALWERLDELERPTYPFDVTPPAPVVRAARWAEPVLVGDVEYREFTGDSLRHPSWKGLRPDKEPDEILVPPLP</sequence>
<dbReference type="SUPFAM" id="SSF56091">
    <property type="entry name" value="DNA ligase/mRNA capping enzyme, catalytic domain"/>
    <property type="match status" value="1"/>
</dbReference>
<dbReference type="PANTHER" id="PTHR45674:SF4">
    <property type="entry name" value="DNA LIGASE 1"/>
    <property type="match status" value="1"/>
</dbReference>
<evidence type="ECO:0000256" key="4">
    <source>
        <dbReference type="ARBA" id="ARBA00034003"/>
    </source>
</evidence>
<dbReference type="InterPro" id="IPR012309">
    <property type="entry name" value="DNA_ligase_ATP-dep_C"/>
</dbReference>
<dbReference type="Gene3D" id="3.30.470.30">
    <property type="entry name" value="DNA ligase/mRNA capping enzyme"/>
    <property type="match status" value="1"/>
</dbReference>
<comment type="similarity">
    <text evidence="1">Belongs to the ATP-dependent DNA ligase family.</text>
</comment>
<evidence type="ECO:0000313" key="5">
    <source>
        <dbReference type="EMBL" id="CDZ90638.1"/>
    </source>
</evidence>
<dbReference type="GO" id="GO:0006281">
    <property type="term" value="P:DNA repair"/>
    <property type="evidence" value="ECO:0007669"/>
    <property type="project" value="InterPro"/>
</dbReference>
<dbReference type="OrthoDB" id="9802472at2"/>
<comment type="catalytic activity">
    <reaction evidence="4">
        <text>ATP + (deoxyribonucleotide)n-3'-hydroxyl + 5'-phospho-(deoxyribonucleotide)m = (deoxyribonucleotide)n+m + AMP + diphosphate.</text>
        <dbReference type="EC" id="6.5.1.1"/>
    </reaction>
</comment>
<dbReference type="EMBL" id="CCSD01000088">
    <property type="protein sequence ID" value="CDZ90638.1"/>
    <property type="molecule type" value="Genomic_DNA"/>
</dbReference>
<dbReference type="GeneID" id="66834127"/>
<dbReference type="InterPro" id="IPR050191">
    <property type="entry name" value="ATP-dep_DNA_ligase"/>
</dbReference>
<reference evidence="5 6" key="1">
    <citation type="journal article" date="2014" name="Genome Announc.">
        <title>Draft Genome Sequence of Propane- and Butane-Oxidizing Actinobacterium Rhodococcus ruber IEGM 231.</title>
        <authorList>
            <person name="Ivshina I.B."/>
            <person name="Kuyukina M.S."/>
            <person name="Krivoruchko A.V."/>
            <person name="Barbe V."/>
            <person name="Fischer C."/>
        </authorList>
    </citation>
    <scope>NUCLEOTIDE SEQUENCE [LARGE SCALE GENOMIC DNA]</scope>
</reference>
<dbReference type="GO" id="GO:0003910">
    <property type="term" value="F:DNA ligase (ATP) activity"/>
    <property type="evidence" value="ECO:0007669"/>
    <property type="project" value="UniProtKB-EC"/>
</dbReference>
<organism evidence="5 6">
    <name type="scientific">Rhodococcus ruber</name>
    <dbReference type="NCBI Taxonomy" id="1830"/>
    <lineage>
        <taxon>Bacteria</taxon>
        <taxon>Bacillati</taxon>
        <taxon>Actinomycetota</taxon>
        <taxon>Actinomycetes</taxon>
        <taxon>Mycobacteriales</taxon>
        <taxon>Nocardiaceae</taxon>
        <taxon>Rhodococcus</taxon>
    </lineage>
</organism>
<dbReference type="Gene3D" id="2.40.50.140">
    <property type="entry name" value="Nucleic acid-binding proteins"/>
    <property type="match status" value="1"/>
</dbReference>